<evidence type="ECO:0000256" key="1">
    <source>
        <dbReference type="ARBA" id="ARBA00022553"/>
    </source>
</evidence>
<feature type="modified residue" description="4-aspartylphosphate" evidence="2">
    <location>
        <position position="49"/>
    </location>
</feature>
<evidence type="ECO:0000313" key="4">
    <source>
        <dbReference type="EMBL" id="WCT78288.1"/>
    </source>
</evidence>
<dbReference type="PROSITE" id="PS50110">
    <property type="entry name" value="RESPONSE_REGULATORY"/>
    <property type="match status" value="1"/>
</dbReference>
<keyword evidence="5" id="KW-1185">Reference proteome</keyword>
<reference evidence="4 5" key="1">
    <citation type="submission" date="2023-02" db="EMBL/GenBank/DDBJ databases">
        <title>Genome sequence of Novosphingobium humi KACC 19094.</title>
        <authorList>
            <person name="Kim S."/>
            <person name="Heo J."/>
            <person name="Kwon S.-W."/>
        </authorList>
    </citation>
    <scope>NUCLEOTIDE SEQUENCE [LARGE SCALE GENOMIC DNA]</scope>
    <source>
        <strain evidence="4 5">KACC 19094</strain>
    </source>
</reference>
<dbReference type="Pfam" id="PF00072">
    <property type="entry name" value="Response_reg"/>
    <property type="match status" value="1"/>
</dbReference>
<name>A0ABY7TYD5_9SPHN</name>
<dbReference type="PANTHER" id="PTHR44591:SF21">
    <property type="entry name" value="TWO-COMPONENT RESPONSE REGULATOR"/>
    <property type="match status" value="1"/>
</dbReference>
<proteinExistence type="predicted"/>
<dbReference type="InterPro" id="IPR050595">
    <property type="entry name" value="Bact_response_regulator"/>
</dbReference>
<dbReference type="RefSeq" id="WP_273618618.1">
    <property type="nucleotide sequence ID" value="NZ_CP117417.1"/>
</dbReference>
<dbReference type="Gene3D" id="3.40.50.2300">
    <property type="match status" value="1"/>
</dbReference>
<protein>
    <submittedName>
        <fullName evidence="4">Response regulator</fullName>
    </submittedName>
</protein>
<organism evidence="4 5">
    <name type="scientific">Novosphingobium humi</name>
    <dbReference type="NCBI Taxonomy" id="2282397"/>
    <lineage>
        <taxon>Bacteria</taxon>
        <taxon>Pseudomonadati</taxon>
        <taxon>Pseudomonadota</taxon>
        <taxon>Alphaproteobacteria</taxon>
        <taxon>Sphingomonadales</taxon>
        <taxon>Sphingomonadaceae</taxon>
        <taxon>Novosphingobium</taxon>
    </lineage>
</organism>
<accession>A0ABY7TYD5</accession>
<dbReference type="SUPFAM" id="SSF52172">
    <property type="entry name" value="CheY-like"/>
    <property type="match status" value="1"/>
</dbReference>
<sequence length="118" mass="12872">MVEDDPLVCFAMEIALEHHGFEVIAANCASKAMNLLCDSTTTYDVLITDIELGSGHDGWFLARQARELIPDIGVVYVTGNGMPDQPRHGVSQSMALRKPVDEAELVNCISGLLKRAEK</sequence>
<dbReference type="EMBL" id="CP117417">
    <property type="protein sequence ID" value="WCT78288.1"/>
    <property type="molecule type" value="Genomic_DNA"/>
</dbReference>
<dbReference type="InterPro" id="IPR001789">
    <property type="entry name" value="Sig_transdc_resp-reg_receiver"/>
</dbReference>
<dbReference type="Proteomes" id="UP001218231">
    <property type="component" value="Chromosome"/>
</dbReference>
<evidence type="ECO:0000259" key="3">
    <source>
        <dbReference type="PROSITE" id="PS50110"/>
    </source>
</evidence>
<feature type="domain" description="Response regulatory" evidence="3">
    <location>
        <begin position="1"/>
        <end position="113"/>
    </location>
</feature>
<evidence type="ECO:0000313" key="5">
    <source>
        <dbReference type="Proteomes" id="UP001218231"/>
    </source>
</evidence>
<dbReference type="InterPro" id="IPR011006">
    <property type="entry name" value="CheY-like_superfamily"/>
</dbReference>
<evidence type="ECO:0000256" key="2">
    <source>
        <dbReference type="PROSITE-ProRule" id="PRU00169"/>
    </source>
</evidence>
<gene>
    <name evidence="4" type="ORF">PQ457_04755</name>
</gene>
<dbReference type="SMART" id="SM00448">
    <property type="entry name" value="REC"/>
    <property type="match status" value="1"/>
</dbReference>
<keyword evidence="1 2" id="KW-0597">Phosphoprotein</keyword>
<dbReference type="PANTHER" id="PTHR44591">
    <property type="entry name" value="STRESS RESPONSE REGULATOR PROTEIN 1"/>
    <property type="match status" value="1"/>
</dbReference>
<dbReference type="CDD" id="cd00156">
    <property type="entry name" value="REC"/>
    <property type="match status" value="1"/>
</dbReference>